<dbReference type="InterPro" id="IPR011057">
    <property type="entry name" value="Mss4-like_sf"/>
</dbReference>
<gene>
    <name evidence="5" type="ORF">HNQ58_000746</name>
</gene>
<dbReference type="GO" id="GO:0046872">
    <property type="term" value="F:metal ion binding"/>
    <property type="evidence" value="ECO:0007669"/>
    <property type="project" value="UniProtKB-KW"/>
</dbReference>
<dbReference type="PANTHER" id="PTHR28620">
    <property type="entry name" value="CENTROMERE PROTEIN V"/>
    <property type="match status" value="1"/>
</dbReference>
<dbReference type="PANTHER" id="PTHR28620:SF1">
    <property type="entry name" value="CENP-V_GFA DOMAIN-CONTAINING PROTEIN"/>
    <property type="match status" value="1"/>
</dbReference>
<dbReference type="SUPFAM" id="SSF51316">
    <property type="entry name" value="Mss4-like"/>
    <property type="match status" value="1"/>
</dbReference>
<feature type="domain" description="CENP-V/GFA" evidence="4">
    <location>
        <begin position="4"/>
        <end position="125"/>
    </location>
</feature>
<dbReference type="RefSeq" id="WP_183947448.1">
    <property type="nucleotide sequence ID" value="NZ_JACHHX010000004.1"/>
</dbReference>
<dbReference type="PROSITE" id="PS51891">
    <property type="entry name" value="CENP_V_GFA"/>
    <property type="match status" value="1"/>
</dbReference>
<dbReference type="EMBL" id="JACHHX010000004">
    <property type="protein sequence ID" value="MBB5014869.1"/>
    <property type="molecule type" value="Genomic_DNA"/>
</dbReference>
<sequence length="146" mass="16058">MNTLHGQCHCGNLRIDLRTASTPSQLQPRACDCGFCTRHGAAWVSDPHGRLDITVQDQAALGDYRQGANLARFLLCRHCGVLVAVEREEADGRFAAVNARCLDDAASLPAAVTASPQRLSADEKQARWRQLWIADVHWHSARDGRS</sequence>
<dbReference type="InterPro" id="IPR006913">
    <property type="entry name" value="CENP-V/GFA"/>
</dbReference>
<keyword evidence="2" id="KW-0479">Metal-binding</keyword>
<dbReference type="Gene3D" id="2.170.150.70">
    <property type="match status" value="1"/>
</dbReference>
<evidence type="ECO:0000313" key="5">
    <source>
        <dbReference type="EMBL" id="MBB5014869.1"/>
    </source>
</evidence>
<comment type="caution">
    <text evidence="5">The sequence shown here is derived from an EMBL/GenBank/DDBJ whole genome shotgun (WGS) entry which is preliminary data.</text>
</comment>
<keyword evidence="3" id="KW-0862">Zinc</keyword>
<dbReference type="Proteomes" id="UP000519004">
    <property type="component" value="Unassembled WGS sequence"/>
</dbReference>
<evidence type="ECO:0000256" key="2">
    <source>
        <dbReference type="ARBA" id="ARBA00022723"/>
    </source>
</evidence>
<keyword evidence="6" id="KW-1185">Reference proteome</keyword>
<dbReference type="GO" id="GO:0016846">
    <property type="term" value="F:carbon-sulfur lyase activity"/>
    <property type="evidence" value="ECO:0007669"/>
    <property type="project" value="InterPro"/>
</dbReference>
<protein>
    <recommendedName>
        <fullName evidence="4">CENP-V/GFA domain-containing protein</fullName>
    </recommendedName>
</protein>
<comment type="similarity">
    <text evidence="1">Belongs to the Gfa family.</text>
</comment>
<dbReference type="Pfam" id="PF04828">
    <property type="entry name" value="GFA"/>
    <property type="match status" value="1"/>
</dbReference>
<reference evidence="5 6" key="1">
    <citation type="submission" date="2020-08" db="EMBL/GenBank/DDBJ databases">
        <title>Genomic Encyclopedia of Type Strains, Phase IV (KMG-IV): sequencing the most valuable type-strain genomes for metagenomic binning, comparative biology and taxonomic classification.</title>
        <authorList>
            <person name="Goeker M."/>
        </authorList>
    </citation>
    <scope>NUCLEOTIDE SEQUENCE [LARGE SCALE GENOMIC DNA]</scope>
    <source>
        <strain evidence="5 6">DSM 25897</strain>
    </source>
</reference>
<evidence type="ECO:0000256" key="3">
    <source>
        <dbReference type="ARBA" id="ARBA00022833"/>
    </source>
</evidence>
<organism evidence="5 6">
    <name type="scientific">Rehaibacterium terrae</name>
    <dbReference type="NCBI Taxonomy" id="1341696"/>
    <lineage>
        <taxon>Bacteria</taxon>
        <taxon>Pseudomonadati</taxon>
        <taxon>Pseudomonadota</taxon>
        <taxon>Gammaproteobacteria</taxon>
        <taxon>Lysobacterales</taxon>
        <taxon>Lysobacteraceae</taxon>
        <taxon>Rehaibacterium</taxon>
    </lineage>
</organism>
<evidence type="ECO:0000256" key="1">
    <source>
        <dbReference type="ARBA" id="ARBA00005495"/>
    </source>
</evidence>
<accession>A0A7W8DDE3</accession>
<dbReference type="AlphaFoldDB" id="A0A7W8DDE3"/>
<proteinExistence type="inferred from homology"/>
<dbReference type="InterPro" id="IPR052355">
    <property type="entry name" value="CENP-V-like"/>
</dbReference>
<evidence type="ECO:0000259" key="4">
    <source>
        <dbReference type="PROSITE" id="PS51891"/>
    </source>
</evidence>
<name>A0A7W8DDE3_9GAMM</name>
<evidence type="ECO:0000313" key="6">
    <source>
        <dbReference type="Proteomes" id="UP000519004"/>
    </source>
</evidence>